<dbReference type="SMART" id="SM00195">
    <property type="entry name" value="DSPc"/>
    <property type="match status" value="1"/>
</dbReference>
<feature type="region of interest" description="Disordered" evidence="5">
    <location>
        <begin position="202"/>
        <end position="223"/>
    </location>
</feature>
<dbReference type="SUPFAM" id="SSF52799">
    <property type="entry name" value="(Phosphotyrosine protein) phosphatases II"/>
    <property type="match status" value="1"/>
</dbReference>
<dbReference type="PANTHER" id="PTHR10159">
    <property type="entry name" value="DUAL SPECIFICITY PROTEIN PHOSPHATASE"/>
    <property type="match status" value="1"/>
</dbReference>
<dbReference type="InterPro" id="IPR029021">
    <property type="entry name" value="Prot-tyrosine_phosphatase-like"/>
</dbReference>
<evidence type="ECO:0000259" key="7">
    <source>
        <dbReference type="PROSITE" id="PS50056"/>
    </source>
</evidence>
<evidence type="ECO:0000256" key="3">
    <source>
        <dbReference type="ARBA" id="ARBA00022801"/>
    </source>
</evidence>
<dbReference type="Gene3D" id="3.90.190.10">
    <property type="entry name" value="Protein tyrosine phosphatase superfamily"/>
    <property type="match status" value="1"/>
</dbReference>
<dbReference type="GO" id="GO:0017017">
    <property type="term" value="F:MAP kinase tyrosine/serine/threonine phosphatase activity"/>
    <property type="evidence" value="ECO:0007669"/>
    <property type="project" value="TreeGrafter"/>
</dbReference>
<evidence type="ECO:0000256" key="4">
    <source>
        <dbReference type="ARBA" id="ARBA00022912"/>
    </source>
</evidence>
<name>A0A816KBP5_9BILA</name>
<feature type="domain" description="Tyrosine-protein phosphatase" evidence="6">
    <location>
        <begin position="27"/>
        <end position="172"/>
    </location>
</feature>
<dbReference type="InterPro" id="IPR016130">
    <property type="entry name" value="Tyr_Pase_AS"/>
</dbReference>
<dbReference type="GO" id="GO:0033550">
    <property type="term" value="F:MAP kinase tyrosine phosphatase activity"/>
    <property type="evidence" value="ECO:0007669"/>
    <property type="project" value="TreeGrafter"/>
</dbReference>
<keyword evidence="3" id="KW-0378">Hydrolase</keyword>
<comment type="caution">
    <text evidence="8">The sequence shown here is derived from an EMBL/GenBank/DDBJ whole genome shotgun (WGS) entry which is preliminary data.</text>
</comment>
<evidence type="ECO:0000313" key="8">
    <source>
        <dbReference type="EMBL" id="CAF1909965.1"/>
    </source>
</evidence>
<gene>
    <name evidence="8" type="ORF">MBJ925_LOCUS718</name>
</gene>
<feature type="region of interest" description="Disordered" evidence="5">
    <location>
        <begin position="251"/>
        <end position="294"/>
    </location>
</feature>
<dbReference type="InterPro" id="IPR000340">
    <property type="entry name" value="Dual-sp_phosphatase_cat-dom"/>
</dbReference>
<dbReference type="Proteomes" id="UP000663824">
    <property type="component" value="Unassembled WGS sequence"/>
</dbReference>
<reference evidence="8" key="1">
    <citation type="submission" date="2021-02" db="EMBL/GenBank/DDBJ databases">
        <authorList>
            <person name="Nowell W R."/>
        </authorList>
    </citation>
    <scope>NUCLEOTIDE SEQUENCE</scope>
</reference>
<evidence type="ECO:0000256" key="2">
    <source>
        <dbReference type="ARBA" id="ARBA00013064"/>
    </source>
</evidence>
<evidence type="ECO:0000256" key="5">
    <source>
        <dbReference type="SAM" id="MobiDB-lite"/>
    </source>
</evidence>
<dbReference type="EMBL" id="CAJNRE010000045">
    <property type="protein sequence ID" value="CAF1909965.1"/>
    <property type="molecule type" value="Genomic_DNA"/>
</dbReference>
<dbReference type="GO" id="GO:0008330">
    <property type="term" value="F:protein tyrosine/threonine phosphatase activity"/>
    <property type="evidence" value="ECO:0007669"/>
    <property type="project" value="TreeGrafter"/>
</dbReference>
<feature type="domain" description="Tyrosine specific protein phosphatases" evidence="7">
    <location>
        <begin position="99"/>
        <end position="153"/>
    </location>
</feature>
<dbReference type="PANTHER" id="PTHR10159:SF533">
    <property type="entry name" value="TYROSINE-PROTEIN PHOSPHATASE VHP-1"/>
    <property type="match status" value="1"/>
</dbReference>
<accession>A0A816KBP5</accession>
<evidence type="ECO:0000313" key="9">
    <source>
        <dbReference type="Proteomes" id="UP000663824"/>
    </source>
</evidence>
<dbReference type="InterPro" id="IPR020422">
    <property type="entry name" value="TYR_PHOSPHATASE_DUAL_dom"/>
</dbReference>
<sequence>MFFNNNYMPQRSSSEQCLATSAPPNVGPSQILPFLYLGSQEDVLSSKVMQDYRITHVINVSMTGQRAPFLDENDNEHFLRIPVNDCLNAQLLPYFEQAFSFIEEARLSNGRVFIHCLAGISRSPALAVAYIMRHLSLSVDDAYRYIKARRSHISPNFNFMGQLSEYERILPSSTKRSTTIPIVKCITVEAPWNDRRRYLQLESSSNSSSMKREHNNDQPKFLSRPKGFNFDLVNTRQVQSLLSPSSGIAKLSVESPQPQHTSLPPKLLRPTSITLKRSSPTDESNHSSELINSSCNNELNITNKRVKTSPRSTDASPLFENNALINTFFEGTSSLSKSPRRSNSTQSLDLAIETTASSSNTNKSRTNSLNSSRELLVS</sequence>
<proteinExistence type="inferred from homology"/>
<dbReference type="EC" id="3.1.3.48" evidence="2"/>
<evidence type="ECO:0000259" key="6">
    <source>
        <dbReference type="PROSITE" id="PS50054"/>
    </source>
</evidence>
<dbReference type="PROSITE" id="PS00383">
    <property type="entry name" value="TYR_PHOSPHATASE_1"/>
    <property type="match status" value="1"/>
</dbReference>
<dbReference type="GO" id="GO:0043409">
    <property type="term" value="P:negative regulation of MAPK cascade"/>
    <property type="evidence" value="ECO:0007669"/>
    <property type="project" value="TreeGrafter"/>
</dbReference>
<feature type="compositionally biased region" description="Low complexity" evidence="5">
    <location>
        <begin position="354"/>
        <end position="372"/>
    </location>
</feature>
<comment type="similarity">
    <text evidence="1">Belongs to the protein-tyrosine phosphatase family. Non-receptor class dual specificity subfamily.</text>
</comment>
<organism evidence="8 9">
    <name type="scientific">Rotaria magnacalcarata</name>
    <dbReference type="NCBI Taxonomy" id="392030"/>
    <lineage>
        <taxon>Eukaryota</taxon>
        <taxon>Metazoa</taxon>
        <taxon>Spiralia</taxon>
        <taxon>Gnathifera</taxon>
        <taxon>Rotifera</taxon>
        <taxon>Eurotatoria</taxon>
        <taxon>Bdelloidea</taxon>
        <taxon>Philodinida</taxon>
        <taxon>Philodinidae</taxon>
        <taxon>Rotaria</taxon>
    </lineage>
</organism>
<dbReference type="PROSITE" id="PS50056">
    <property type="entry name" value="TYR_PHOSPHATASE_2"/>
    <property type="match status" value="1"/>
</dbReference>
<evidence type="ECO:0000256" key="1">
    <source>
        <dbReference type="ARBA" id="ARBA00008601"/>
    </source>
</evidence>
<protein>
    <recommendedName>
        <fullName evidence="2">protein-tyrosine-phosphatase</fullName>
        <ecNumber evidence="2">3.1.3.48</ecNumber>
    </recommendedName>
</protein>
<dbReference type="AlphaFoldDB" id="A0A816KBP5"/>
<dbReference type="GO" id="GO:0005737">
    <property type="term" value="C:cytoplasm"/>
    <property type="evidence" value="ECO:0007669"/>
    <property type="project" value="TreeGrafter"/>
</dbReference>
<feature type="region of interest" description="Disordered" evidence="5">
    <location>
        <begin position="353"/>
        <end position="378"/>
    </location>
</feature>
<dbReference type="InterPro" id="IPR000387">
    <property type="entry name" value="Tyr_Pase_dom"/>
</dbReference>
<dbReference type="PROSITE" id="PS50054">
    <property type="entry name" value="TYR_PHOSPHATASE_DUAL"/>
    <property type="match status" value="1"/>
</dbReference>
<keyword evidence="4" id="KW-0904">Protein phosphatase</keyword>
<dbReference type="Pfam" id="PF00782">
    <property type="entry name" value="DSPc"/>
    <property type="match status" value="1"/>
</dbReference>